<dbReference type="STRING" id="8355.A0A1L8GD82"/>
<evidence type="ECO:0000259" key="6">
    <source>
        <dbReference type="PROSITE" id="PS50200"/>
    </source>
</evidence>
<dbReference type="InterPro" id="IPR036860">
    <property type="entry name" value="SH2_dom_sf"/>
</dbReference>
<dbReference type="InterPro" id="IPR037191">
    <property type="entry name" value="VPS9_dom_sf"/>
</dbReference>
<dbReference type="SMART" id="SM00167">
    <property type="entry name" value="VPS9"/>
    <property type="match status" value="1"/>
</dbReference>
<evidence type="ECO:0000256" key="1">
    <source>
        <dbReference type="ARBA" id="ARBA00006919"/>
    </source>
</evidence>
<dbReference type="PANTHER" id="PTHR23101:SF62">
    <property type="entry name" value="RAS AND RAB INTERACTOR 1"/>
    <property type="match status" value="1"/>
</dbReference>
<dbReference type="Pfam" id="PF00788">
    <property type="entry name" value="RA"/>
    <property type="match status" value="1"/>
</dbReference>
<dbReference type="GO" id="GO:0005829">
    <property type="term" value="C:cytosol"/>
    <property type="evidence" value="ECO:0000318"/>
    <property type="project" value="GO_Central"/>
</dbReference>
<keyword evidence="2" id="KW-0343">GTPase activation</keyword>
<keyword evidence="3" id="KW-0727">SH2 domain</keyword>
<dbReference type="GO" id="GO:0030139">
    <property type="term" value="C:endocytic vesicle"/>
    <property type="evidence" value="ECO:0000318"/>
    <property type="project" value="GO_Central"/>
</dbReference>
<evidence type="ECO:0000256" key="2">
    <source>
        <dbReference type="ARBA" id="ARBA00022468"/>
    </source>
</evidence>
<proteinExistence type="inferred from homology"/>
<dbReference type="PROSITE" id="PS51205">
    <property type="entry name" value="VPS9"/>
    <property type="match status" value="1"/>
</dbReference>
<evidence type="ECO:0000313" key="9">
    <source>
        <dbReference type="RefSeq" id="XP_041416604.1"/>
    </source>
</evidence>
<accession>A0A1L8GD82</accession>
<dbReference type="GO" id="GO:0016192">
    <property type="term" value="P:vesicle-mediated transport"/>
    <property type="evidence" value="ECO:0007669"/>
    <property type="project" value="InterPro"/>
</dbReference>
<feature type="domain" description="Ras-associating" evidence="6">
    <location>
        <begin position="690"/>
        <end position="779"/>
    </location>
</feature>
<evidence type="ECO:0000256" key="3">
    <source>
        <dbReference type="PROSITE-ProRule" id="PRU00191"/>
    </source>
</evidence>
<organism evidence="8 10">
    <name type="scientific">Xenopus laevis</name>
    <name type="common">African clawed frog</name>
    <dbReference type="NCBI Taxonomy" id="8355"/>
    <lineage>
        <taxon>Eukaryota</taxon>
        <taxon>Metazoa</taxon>
        <taxon>Chordata</taxon>
        <taxon>Craniata</taxon>
        <taxon>Vertebrata</taxon>
        <taxon>Euteleostomi</taxon>
        <taxon>Amphibia</taxon>
        <taxon>Batrachia</taxon>
        <taxon>Anura</taxon>
        <taxon>Pipoidea</taxon>
        <taxon>Pipidae</taxon>
        <taxon>Xenopodinae</taxon>
        <taxon>Xenopus</taxon>
        <taxon>Xenopus</taxon>
    </lineage>
</organism>
<dbReference type="Pfam" id="PF23268">
    <property type="entry name" value="RIN1"/>
    <property type="match status" value="1"/>
</dbReference>
<feature type="compositionally biased region" description="Basic residues" evidence="4">
    <location>
        <begin position="304"/>
        <end position="315"/>
    </location>
</feature>
<feature type="domain" description="SH2" evidence="5">
    <location>
        <begin position="39"/>
        <end position="133"/>
    </location>
</feature>
<dbReference type="AlphaFoldDB" id="A0A1L8GD82"/>
<dbReference type="InterPro" id="IPR000159">
    <property type="entry name" value="RA_dom"/>
</dbReference>
<dbReference type="GeneID" id="108715126"/>
<dbReference type="GO" id="GO:0005085">
    <property type="term" value="F:guanyl-nucleotide exchange factor activity"/>
    <property type="evidence" value="ECO:0000318"/>
    <property type="project" value="GO_Central"/>
</dbReference>
<dbReference type="InterPro" id="IPR000980">
    <property type="entry name" value="SH2"/>
</dbReference>
<dbReference type="InterPro" id="IPR003123">
    <property type="entry name" value="VPS9"/>
</dbReference>
<reference evidence="9 10" key="1">
    <citation type="submission" date="2025-04" db="UniProtKB">
        <authorList>
            <consortium name="RefSeq"/>
        </authorList>
    </citation>
    <scope>IDENTIFICATION</scope>
    <source>
        <strain evidence="9 10">J_2021</strain>
        <tissue evidence="9 10">Erythrocytes</tissue>
    </source>
</reference>
<keyword evidence="8" id="KW-1185">Reference proteome</keyword>
<dbReference type="GO" id="GO:0007165">
    <property type="term" value="P:signal transduction"/>
    <property type="evidence" value="ECO:0007669"/>
    <property type="project" value="InterPro"/>
</dbReference>
<feature type="compositionally biased region" description="Pro residues" evidence="4">
    <location>
        <begin position="172"/>
        <end position="188"/>
    </location>
</feature>
<dbReference type="InterPro" id="IPR045046">
    <property type="entry name" value="Vps9-like"/>
</dbReference>
<evidence type="ECO:0000313" key="8">
    <source>
        <dbReference type="Proteomes" id="UP000186698"/>
    </source>
</evidence>
<feature type="region of interest" description="Disordered" evidence="4">
    <location>
        <begin position="246"/>
        <end position="315"/>
    </location>
</feature>
<dbReference type="Proteomes" id="UP000186698">
    <property type="component" value="Chromosome 4S"/>
</dbReference>
<evidence type="ECO:0000256" key="4">
    <source>
        <dbReference type="SAM" id="MobiDB-lite"/>
    </source>
</evidence>
<protein>
    <submittedName>
        <fullName evidence="9 10">Ras and Rab interactor 1 isoform X1</fullName>
    </submittedName>
</protein>
<dbReference type="PANTHER" id="PTHR23101">
    <property type="entry name" value="RAB GDP/GTP EXCHANGE FACTOR"/>
    <property type="match status" value="1"/>
</dbReference>
<evidence type="ECO:0000313" key="11">
    <source>
        <dbReference type="RefSeq" id="XP_041416606.1"/>
    </source>
</evidence>
<feature type="domain" description="VPS9" evidence="7">
    <location>
        <begin position="531"/>
        <end position="669"/>
    </location>
</feature>
<dbReference type="SMART" id="SM00314">
    <property type="entry name" value="RA"/>
    <property type="match status" value="1"/>
</dbReference>
<dbReference type="Bgee" id="108715126">
    <property type="expression patterns" value="Expressed in zone of skin and 5 other cell types or tissues"/>
</dbReference>
<feature type="region of interest" description="Disordered" evidence="4">
    <location>
        <begin position="332"/>
        <end position="400"/>
    </location>
</feature>
<dbReference type="OMA" id="IQTRSPC"/>
<feature type="region of interest" description="Disordered" evidence="4">
    <location>
        <begin position="167"/>
        <end position="196"/>
    </location>
</feature>
<dbReference type="Gene3D" id="1.20.1050.80">
    <property type="entry name" value="VPS9 domain"/>
    <property type="match status" value="1"/>
</dbReference>
<dbReference type="OrthoDB" id="10013007at2759"/>
<feature type="compositionally biased region" description="Basic residues" evidence="4">
    <location>
        <begin position="390"/>
        <end position="399"/>
    </location>
</feature>
<sequence>MTEPVYDFPYQEFSPPIIRKGSPTSVNITDRLLLTQSLWLHRTVNSATALHILQREPPGTFLVRTSNTRQQMVLCVRLSDDCGPSFIHQAYIHNSPAGIYLETSDITFPDLIRLVSHYSTETDVLPYTLRLPAAIEKVKSRKQLEAISHLGLEFWRSALNARDPLLSSASPSPLPSPPLPPFPSPNSPDIPDIITPNLIPSLKTRSPLEVSSGGGEGALCFFNPLFKPKDSGALKRSQFQRSIKVRVSTENSGSLSPPINPPPPVPSQEVVKEEEDERIAPLLASQEAETEQCQLSADQEYRKPRSSLRQRLKKNLSKGSMELGLKISQLRSTDGGDYKVPVPVTRQQESKETEVYSSNGLSPLEVQDSGSSSTEEGTSEDFGKFSPQLTRRKKKKKNGRSSFRAVSGAFLSLLSPERKVLIYIEEMSTDIQTEFGKELQEFLRRVSDGGSIIGKEKDTEDEGGSYKRLLTEVRDFMDKMKHILRGSAELQLETLSLEEQDRVLEKSLHRLILKPLNSLLVSEIHKGVEESGELERLGKNMQTVRNGGSSLLGVNLAAPTAPELEKIRHKLLRMQEKYSPCDKVCLLLQACRLVYKNIDAQDDTCGADEFLPALCYVLALCDLPQLLIHTYYTGELLPPETLVGEGGYYLTSVSASLSVLSSLHTQAADIGLSLSEWHRRRQGLPSLNDLQNFLRVAYQDPVNGCTAKTILLRPSQTVADLKHLCALKFKPNNPEDYAIVLHCGETQQLLFPDSQPQQIKAQLKEKGSHFYFCYQSLEKESSAKKDTPEELGNDR</sequence>
<dbReference type="CTD" id="108715126"/>
<evidence type="ECO:0000259" key="7">
    <source>
        <dbReference type="PROSITE" id="PS51205"/>
    </source>
</evidence>
<evidence type="ECO:0000259" key="5">
    <source>
        <dbReference type="PROSITE" id="PS50001"/>
    </source>
</evidence>
<dbReference type="RefSeq" id="XP_041416605.1">
    <property type="nucleotide sequence ID" value="XM_041560671.1"/>
</dbReference>
<dbReference type="GO" id="GO:0031267">
    <property type="term" value="F:small GTPase binding"/>
    <property type="evidence" value="ECO:0000318"/>
    <property type="project" value="GO_Central"/>
</dbReference>
<comment type="similarity">
    <text evidence="1">Belongs to the RIN (Ras interaction/interference) family.</text>
</comment>
<evidence type="ECO:0000313" key="10">
    <source>
        <dbReference type="RefSeq" id="XP_041416605.1"/>
    </source>
</evidence>
<dbReference type="SMART" id="SM00252">
    <property type="entry name" value="SH2"/>
    <property type="match status" value="1"/>
</dbReference>
<dbReference type="RefSeq" id="XP_041416604.1">
    <property type="nucleotide sequence ID" value="XM_041560670.1"/>
</dbReference>
<dbReference type="SUPFAM" id="SSF55550">
    <property type="entry name" value="SH2 domain"/>
    <property type="match status" value="1"/>
</dbReference>
<dbReference type="PaxDb" id="8355-A0A1L8GD82"/>
<dbReference type="GO" id="GO:0005096">
    <property type="term" value="F:GTPase activator activity"/>
    <property type="evidence" value="ECO:0007669"/>
    <property type="project" value="UniProtKB-KW"/>
</dbReference>
<dbReference type="RefSeq" id="XP_041416606.1">
    <property type="nucleotide sequence ID" value="XM_041560672.1"/>
</dbReference>
<dbReference type="Pfam" id="PF02204">
    <property type="entry name" value="VPS9"/>
    <property type="match status" value="1"/>
</dbReference>
<gene>
    <name evidence="9 10 11" type="primary">rin1.S</name>
</gene>
<dbReference type="SUPFAM" id="SSF109993">
    <property type="entry name" value="VPS9 domain"/>
    <property type="match status" value="1"/>
</dbReference>
<dbReference type="PROSITE" id="PS50200">
    <property type="entry name" value="RA"/>
    <property type="match status" value="1"/>
</dbReference>
<dbReference type="KEGG" id="xla:108715126"/>
<dbReference type="PROSITE" id="PS50001">
    <property type="entry name" value="SH2"/>
    <property type="match status" value="1"/>
</dbReference>
<dbReference type="CDD" id="cd17215">
    <property type="entry name" value="RA_Rin1"/>
    <property type="match status" value="1"/>
</dbReference>
<dbReference type="Pfam" id="PF00017">
    <property type="entry name" value="SH2"/>
    <property type="match status" value="1"/>
</dbReference>
<dbReference type="Gene3D" id="3.30.505.10">
    <property type="entry name" value="SH2 domain"/>
    <property type="match status" value="1"/>
</dbReference>
<name>A0A1L8GD82_XENLA</name>